<keyword evidence="1" id="KW-0175">Coiled coil</keyword>
<name>A0A1J4KUI4_9EUKA</name>
<dbReference type="GeneID" id="94849197"/>
<evidence type="ECO:0000313" key="3">
    <source>
        <dbReference type="EMBL" id="OHT14931.1"/>
    </source>
</evidence>
<dbReference type="Proteomes" id="UP000179807">
    <property type="component" value="Unassembled WGS sequence"/>
</dbReference>
<keyword evidence="4" id="KW-1185">Reference proteome</keyword>
<sequence length="570" mass="65635">MLRSYNNEANTEEVVEEQAVEEQTVEEQAIEEEVIQTYSGAAEDKIICVNDENIFDNKTENKLSTELSESSASVNPEDEENTKLEETENLQNAIYEENLKTLSAHSDAVRNDDLASPSENSNSEATKECKHEPSEPSEGGTQGPRRRRRPQNDRITTDTDTQTRINQVHEPSTEIKSRNLNESVQNEIFLTPTRNPRVPNRSMPIDAIMLSDSDGVPIVSPMSLSMRSPGYGTPGQSLNPRRRSNSRASHVVSQSSSTVTLARSFALEEVLTPYIKTLRERAYRFEQLNDLSLDDLDQLDFALKQESKNLARERKFKDGLRCNSVIQHVNLFLAKARYHEKQQTITLDLKEEEDEFQNALAQFDNETKEKEQALLESQRQARNDLKASQKQDLEDLEQLWNSPVKRRNYNRPSPRLAELHRQMNICLAATKFEDADLIRKDIIKLKKEESENAFRKMQHDFDEAQVAMRKKHKQDTAFFEESCRIKMEKLKQQRAKRRRAYEFHEKNLKRRSENAEKIISQSTTPTQIKVSRRLTVKDVENKDAELLELPPLESPSKKVKVPKSMKADSS</sequence>
<reference evidence="3" key="1">
    <citation type="submission" date="2016-10" db="EMBL/GenBank/DDBJ databases">
        <authorList>
            <person name="Benchimol M."/>
            <person name="Almeida L.G."/>
            <person name="Vasconcelos A.T."/>
            <person name="Perreira-Neves A."/>
            <person name="Rosa I.A."/>
            <person name="Tasca T."/>
            <person name="Bogo M.R."/>
            <person name="de Souza W."/>
        </authorList>
    </citation>
    <scope>NUCLEOTIDE SEQUENCE [LARGE SCALE GENOMIC DNA]</scope>
    <source>
        <strain evidence="3">K</strain>
    </source>
</reference>
<proteinExistence type="predicted"/>
<feature type="compositionally biased region" description="Acidic residues" evidence="2">
    <location>
        <begin position="10"/>
        <end position="27"/>
    </location>
</feature>
<feature type="compositionally biased region" description="Basic and acidic residues" evidence="2">
    <location>
        <begin position="125"/>
        <end position="134"/>
    </location>
</feature>
<feature type="region of interest" description="Disordered" evidence="2">
    <location>
        <begin position="60"/>
        <end position="88"/>
    </location>
</feature>
<accession>A0A1J4KUI4</accession>
<dbReference type="PANTHER" id="PTHR47026">
    <property type="entry name" value="PIGMENTOSA GTPASE REGULATOR-LIKE PROTEIN, PUTATIVE-RELATED"/>
    <property type="match status" value="1"/>
</dbReference>
<feature type="region of interest" description="Disordered" evidence="2">
    <location>
        <begin position="111"/>
        <end position="180"/>
    </location>
</feature>
<feature type="region of interest" description="Disordered" evidence="2">
    <location>
        <begin position="224"/>
        <end position="252"/>
    </location>
</feature>
<feature type="coiled-coil region" evidence="1">
    <location>
        <begin position="349"/>
        <end position="388"/>
    </location>
</feature>
<organism evidence="3 4">
    <name type="scientific">Tritrichomonas foetus</name>
    <dbReference type="NCBI Taxonomy" id="1144522"/>
    <lineage>
        <taxon>Eukaryota</taxon>
        <taxon>Metamonada</taxon>
        <taxon>Parabasalia</taxon>
        <taxon>Tritrichomonadida</taxon>
        <taxon>Tritrichomonadidae</taxon>
        <taxon>Tritrichomonas</taxon>
    </lineage>
</organism>
<comment type="caution">
    <text evidence="3">The sequence shown here is derived from an EMBL/GenBank/DDBJ whole genome shotgun (WGS) entry which is preliminary data.</text>
</comment>
<dbReference type="EMBL" id="MLAK01000295">
    <property type="protein sequence ID" value="OHT14931.1"/>
    <property type="molecule type" value="Genomic_DNA"/>
</dbReference>
<evidence type="ECO:0000256" key="1">
    <source>
        <dbReference type="SAM" id="Coils"/>
    </source>
</evidence>
<dbReference type="AlphaFoldDB" id="A0A1J4KUI4"/>
<dbReference type="VEuPathDB" id="TrichDB:TRFO_42810"/>
<protein>
    <submittedName>
        <fullName evidence="3">Uncharacterized protein</fullName>
    </submittedName>
</protein>
<feature type="region of interest" description="Disordered" evidence="2">
    <location>
        <begin position="547"/>
        <end position="570"/>
    </location>
</feature>
<dbReference type="RefSeq" id="XP_068368067.1">
    <property type="nucleotide sequence ID" value="XM_068514493.1"/>
</dbReference>
<dbReference type="PANTHER" id="PTHR47026:SF2">
    <property type="entry name" value="FLAGELLAR ASSOCIATED PROTEIN"/>
    <property type="match status" value="1"/>
</dbReference>
<gene>
    <name evidence="3" type="ORF">TRFO_42810</name>
</gene>
<feature type="compositionally biased region" description="Polar residues" evidence="2">
    <location>
        <begin position="64"/>
        <end position="74"/>
    </location>
</feature>
<evidence type="ECO:0000256" key="2">
    <source>
        <dbReference type="SAM" id="MobiDB-lite"/>
    </source>
</evidence>
<feature type="region of interest" description="Disordered" evidence="2">
    <location>
        <begin position="1"/>
        <end position="27"/>
    </location>
</feature>
<evidence type="ECO:0000313" key="4">
    <source>
        <dbReference type="Proteomes" id="UP000179807"/>
    </source>
</evidence>